<organism evidence="1 2">
    <name type="scientific">Pseudogymnoascus verrucosus</name>
    <dbReference type="NCBI Taxonomy" id="342668"/>
    <lineage>
        <taxon>Eukaryota</taxon>
        <taxon>Fungi</taxon>
        <taxon>Dikarya</taxon>
        <taxon>Ascomycota</taxon>
        <taxon>Pezizomycotina</taxon>
        <taxon>Leotiomycetes</taxon>
        <taxon>Thelebolales</taxon>
        <taxon>Thelebolaceae</taxon>
        <taxon>Pseudogymnoascus</taxon>
    </lineage>
</organism>
<dbReference type="AlphaFoldDB" id="A0A1B8G849"/>
<reference evidence="2" key="2">
    <citation type="journal article" date="2018" name="Nat. Commun.">
        <title>Extreme sensitivity to ultraviolet light in the fungal pathogen causing white-nose syndrome of bats.</title>
        <authorList>
            <person name="Palmer J.M."/>
            <person name="Drees K.P."/>
            <person name="Foster J.T."/>
            <person name="Lindner D.L."/>
        </authorList>
    </citation>
    <scope>NUCLEOTIDE SEQUENCE [LARGE SCALE GENOMIC DNA]</scope>
    <source>
        <strain evidence="2">UAMH 10579</strain>
    </source>
</reference>
<sequence>MVVLEMEVGERAVETTTDSNQVGNVERADQRGYVTPRLWTDSMFLPQISMLDLEGRTQDSQQSAKNDQPLKRMMEDQNIYISTIAGDYNYM</sequence>
<evidence type="ECO:0000313" key="1">
    <source>
        <dbReference type="EMBL" id="OBT92003.1"/>
    </source>
</evidence>
<gene>
    <name evidence="1" type="ORF">VE01_09957</name>
</gene>
<proteinExistence type="predicted"/>
<keyword evidence="2" id="KW-1185">Reference proteome</keyword>
<reference evidence="1 2" key="1">
    <citation type="submission" date="2016-03" db="EMBL/GenBank/DDBJ databases">
        <title>Comparative genomics of Pseudogymnoascus destructans, the fungus causing white-nose syndrome of bats.</title>
        <authorList>
            <person name="Palmer J.M."/>
            <person name="Drees K.P."/>
            <person name="Foster J.T."/>
            <person name="Lindner D.L."/>
        </authorList>
    </citation>
    <scope>NUCLEOTIDE SEQUENCE [LARGE SCALE GENOMIC DNA]</scope>
    <source>
        <strain evidence="1 2">UAMH 10579</strain>
    </source>
</reference>
<accession>A0A1B8G849</accession>
<protein>
    <submittedName>
        <fullName evidence="1">Uncharacterized protein</fullName>
    </submittedName>
</protein>
<dbReference type="EMBL" id="KV460276">
    <property type="protein sequence ID" value="OBT92003.1"/>
    <property type="molecule type" value="Genomic_DNA"/>
</dbReference>
<dbReference type="RefSeq" id="XP_018125736.1">
    <property type="nucleotide sequence ID" value="XM_018279364.1"/>
</dbReference>
<name>A0A1B8G849_9PEZI</name>
<dbReference type="GeneID" id="28843343"/>
<dbReference type="Proteomes" id="UP000091956">
    <property type="component" value="Unassembled WGS sequence"/>
</dbReference>
<evidence type="ECO:0000313" key="2">
    <source>
        <dbReference type="Proteomes" id="UP000091956"/>
    </source>
</evidence>